<dbReference type="HOGENOM" id="CLU_2288854_0_0_10"/>
<dbReference type="Proteomes" id="UP000000852">
    <property type="component" value="Chromosome"/>
</dbReference>
<feature type="signal peptide" evidence="2">
    <location>
        <begin position="1"/>
        <end position="20"/>
    </location>
</feature>
<dbReference type="RefSeq" id="WP_015808768.1">
    <property type="nucleotide sequence ID" value="NC_013061.1"/>
</dbReference>
<feature type="chain" id="PRO_5002974493" evidence="2">
    <location>
        <begin position="21"/>
        <end position="101"/>
    </location>
</feature>
<name>C6Y2E8_PEDHD</name>
<evidence type="ECO:0000313" key="3">
    <source>
        <dbReference type="EMBL" id="ACU05158.1"/>
    </source>
</evidence>
<reference evidence="3 4" key="1">
    <citation type="journal article" date="2009" name="Stand. Genomic Sci.">
        <title>Complete genome sequence of Pedobacter heparinus type strain (HIM 762-3).</title>
        <authorList>
            <person name="Han C."/>
            <person name="Spring S."/>
            <person name="Lapidus A."/>
            <person name="Del Rio T.G."/>
            <person name="Tice H."/>
            <person name="Copeland A."/>
            <person name="Cheng J.F."/>
            <person name="Lucas S."/>
            <person name="Chen F."/>
            <person name="Nolan M."/>
            <person name="Bruce D."/>
            <person name="Goodwin L."/>
            <person name="Pitluck S."/>
            <person name="Ivanova N."/>
            <person name="Mavromatis K."/>
            <person name="Mikhailova N."/>
            <person name="Pati A."/>
            <person name="Chen A."/>
            <person name="Palaniappan K."/>
            <person name="Land M."/>
            <person name="Hauser L."/>
            <person name="Chang Y.J."/>
            <person name="Jeffries C.C."/>
            <person name="Saunders E."/>
            <person name="Chertkov O."/>
            <person name="Brettin T."/>
            <person name="Goker M."/>
            <person name="Rohde M."/>
            <person name="Bristow J."/>
            <person name="Eisen J.A."/>
            <person name="Markowitz V."/>
            <person name="Hugenholtz P."/>
            <person name="Kyrpides N.C."/>
            <person name="Klenk H.P."/>
            <person name="Detter J.C."/>
        </authorList>
    </citation>
    <scope>NUCLEOTIDE SEQUENCE [LARGE SCALE GENOMIC DNA]</scope>
    <source>
        <strain evidence="4">ATCC 13125 / DSM 2366 / CIP 104194 / JCM 7457 / NBRC 12017 / NCIMB 9290 / NRRL B-14731 / HIM 762-3</strain>
    </source>
</reference>
<organism evidence="3 4">
    <name type="scientific">Pedobacter heparinus (strain ATCC 13125 / DSM 2366 / CIP 104194 / JCM 7457 / NBRC 12017 / NCIMB 9290 / NRRL B-14731 / HIM 762-3)</name>
    <dbReference type="NCBI Taxonomy" id="485917"/>
    <lineage>
        <taxon>Bacteria</taxon>
        <taxon>Pseudomonadati</taxon>
        <taxon>Bacteroidota</taxon>
        <taxon>Sphingobacteriia</taxon>
        <taxon>Sphingobacteriales</taxon>
        <taxon>Sphingobacteriaceae</taxon>
        <taxon>Pedobacter</taxon>
    </lineage>
</organism>
<keyword evidence="2" id="KW-0732">Signal</keyword>
<evidence type="ECO:0000256" key="1">
    <source>
        <dbReference type="SAM" id="MobiDB-lite"/>
    </source>
</evidence>
<dbReference type="EMBL" id="CP001681">
    <property type="protein sequence ID" value="ACU05158.1"/>
    <property type="molecule type" value="Genomic_DNA"/>
</dbReference>
<evidence type="ECO:0000313" key="4">
    <source>
        <dbReference type="Proteomes" id="UP000000852"/>
    </source>
</evidence>
<protein>
    <submittedName>
        <fullName evidence="3">Uncharacterized protein</fullName>
    </submittedName>
</protein>
<dbReference type="KEGG" id="phe:Phep_2960"/>
<sequence length="101" mass="10898">MKKVIFILFLTLGAGGIAQAQVLSKLKAKAKAATENSVDRSTDKVVDKAVNKTADNVTDKALNKAGEKLTNLFRKKNKKHTDTLPSIVPDSNRNPVEPGKP</sequence>
<dbReference type="OrthoDB" id="770289at2"/>
<gene>
    <name evidence="3" type="ordered locus">Phep_2960</name>
</gene>
<accession>C6Y2E8</accession>
<dbReference type="AlphaFoldDB" id="C6Y2E8"/>
<keyword evidence="4" id="KW-1185">Reference proteome</keyword>
<evidence type="ECO:0000256" key="2">
    <source>
        <dbReference type="SAM" id="SignalP"/>
    </source>
</evidence>
<feature type="region of interest" description="Disordered" evidence="1">
    <location>
        <begin position="74"/>
        <end position="101"/>
    </location>
</feature>
<dbReference type="STRING" id="485917.Phep_2960"/>
<proteinExistence type="predicted"/>